<reference evidence="1 2" key="1">
    <citation type="journal article" date="2022" name="DNA Res.">
        <title>Chromosomal-level genome assembly of the orchid tree Bauhinia variegata (Leguminosae; Cercidoideae) supports the allotetraploid origin hypothesis of Bauhinia.</title>
        <authorList>
            <person name="Zhong Y."/>
            <person name="Chen Y."/>
            <person name="Zheng D."/>
            <person name="Pang J."/>
            <person name="Liu Y."/>
            <person name="Luo S."/>
            <person name="Meng S."/>
            <person name="Qian L."/>
            <person name="Wei D."/>
            <person name="Dai S."/>
            <person name="Zhou R."/>
        </authorList>
    </citation>
    <scope>NUCLEOTIDE SEQUENCE [LARGE SCALE GENOMIC DNA]</scope>
    <source>
        <strain evidence="1">BV-YZ2020</strain>
    </source>
</reference>
<organism evidence="1 2">
    <name type="scientific">Bauhinia variegata</name>
    <name type="common">Purple orchid tree</name>
    <name type="synonym">Phanera variegata</name>
    <dbReference type="NCBI Taxonomy" id="167791"/>
    <lineage>
        <taxon>Eukaryota</taxon>
        <taxon>Viridiplantae</taxon>
        <taxon>Streptophyta</taxon>
        <taxon>Embryophyta</taxon>
        <taxon>Tracheophyta</taxon>
        <taxon>Spermatophyta</taxon>
        <taxon>Magnoliopsida</taxon>
        <taxon>eudicotyledons</taxon>
        <taxon>Gunneridae</taxon>
        <taxon>Pentapetalae</taxon>
        <taxon>rosids</taxon>
        <taxon>fabids</taxon>
        <taxon>Fabales</taxon>
        <taxon>Fabaceae</taxon>
        <taxon>Cercidoideae</taxon>
        <taxon>Cercideae</taxon>
        <taxon>Bauhiniinae</taxon>
        <taxon>Bauhinia</taxon>
    </lineage>
</organism>
<accession>A0ACB9LRS3</accession>
<protein>
    <submittedName>
        <fullName evidence="1">Uncharacterized protein</fullName>
    </submittedName>
</protein>
<keyword evidence="2" id="KW-1185">Reference proteome</keyword>
<comment type="caution">
    <text evidence="1">The sequence shown here is derived from an EMBL/GenBank/DDBJ whole genome shotgun (WGS) entry which is preliminary data.</text>
</comment>
<dbReference type="Proteomes" id="UP000828941">
    <property type="component" value="Chromosome 11"/>
</dbReference>
<sequence>MEFGSVKHFLRGKTILVTGATGFLGKIFVEKILRVQPDVKKLYLLLRASNSCSATERMYNEIIGKDLFKVLRDKLGDDFDSFISEKVMAVAGDVSSKNLGIRDVNLRKAMLEEIDIVLHSAASTKFDERFDVAMCTNTMGALNVVNFAKNCIKVEILLHVSTGSFSSISKT</sequence>
<proteinExistence type="predicted"/>
<evidence type="ECO:0000313" key="1">
    <source>
        <dbReference type="EMBL" id="KAI4313489.1"/>
    </source>
</evidence>
<name>A0ACB9LRS3_BAUVA</name>
<evidence type="ECO:0000313" key="2">
    <source>
        <dbReference type="Proteomes" id="UP000828941"/>
    </source>
</evidence>
<dbReference type="EMBL" id="CM039436">
    <property type="protein sequence ID" value="KAI4313489.1"/>
    <property type="molecule type" value="Genomic_DNA"/>
</dbReference>
<gene>
    <name evidence="1" type="ORF">L6164_026467</name>
</gene>